<organism evidence="2 3">
    <name type="scientific">Methanospirillum hungatei JF-1 (strain ATCC 27890 / DSM 864 / NBRC 100397 / JF-1)</name>
    <dbReference type="NCBI Taxonomy" id="323259"/>
    <lineage>
        <taxon>Archaea</taxon>
        <taxon>Methanobacteriati</taxon>
        <taxon>Methanobacteriota</taxon>
        <taxon>Stenosarchaea group</taxon>
        <taxon>Methanomicrobia</taxon>
        <taxon>Methanomicrobiales</taxon>
        <taxon>Methanospirillaceae</taxon>
        <taxon>Methanospirillum</taxon>
    </lineage>
</organism>
<dbReference type="EMBL" id="CP000254">
    <property type="protein sequence ID" value="ABD40002.1"/>
    <property type="molecule type" value="Genomic_DNA"/>
</dbReference>
<evidence type="ECO:0000256" key="1">
    <source>
        <dbReference type="HAMAP-Rule" id="MF_00673"/>
    </source>
</evidence>
<name>Q2FR48_METHJ</name>
<dbReference type="RefSeq" id="WP_011447297.1">
    <property type="nucleotide sequence ID" value="NC_007796.1"/>
</dbReference>
<accession>Q2FR48</accession>
<proteinExistence type="inferred from homology"/>
<keyword evidence="3" id="KW-1185">Reference proteome</keyword>
<evidence type="ECO:0000313" key="3">
    <source>
        <dbReference type="Proteomes" id="UP000001941"/>
    </source>
</evidence>
<dbReference type="Proteomes" id="UP000001941">
    <property type="component" value="Chromosome"/>
</dbReference>
<dbReference type="eggNOG" id="arCOG04865">
    <property type="taxonomic scope" value="Archaea"/>
</dbReference>
<sequence length="174" mass="19224">MVIRVALAECFTHGLISREIHAFSMGYPLTYHWSTDPEDFPISVIAGLFIPTLSGIRTILHFEPLPPAEVINDIKIYNQDQDLLMAFLMAQAVKNLTCADIGIGTCAGVGKGGIALVYEKGSEVITSEHYADLRFSSACEIMSRQKSGVVMCLRHFESILNTKFKNCQKIIPSN</sequence>
<dbReference type="OrthoDB" id="59686at2157"/>
<reference evidence="3" key="1">
    <citation type="journal article" date="2016" name="Stand. Genomic Sci.">
        <title>Complete genome sequence of Methanospirillum hungatei type strain JF1.</title>
        <authorList>
            <person name="Gunsalus R.P."/>
            <person name="Cook L.E."/>
            <person name="Crable B."/>
            <person name="Rohlin L."/>
            <person name="McDonald E."/>
            <person name="Mouttaki H."/>
            <person name="Sieber J.R."/>
            <person name="Poweleit N."/>
            <person name="Zhou H."/>
            <person name="Lapidus A.L."/>
            <person name="Daligault H.E."/>
            <person name="Land M."/>
            <person name="Gilna P."/>
            <person name="Ivanova N."/>
            <person name="Kyrpides N."/>
            <person name="Culley D.E."/>
            <person name="McInerney M.J."/>
        </authorList>
    </citation>
    <scope>NUCLEOTIDE SEQUENCE [LARGE SCALE GENOMIC DNA]</scope>
    <source>
        <strain evidence="3">ATCC 27890 / DSM 864 / NBRC 100397 / JF-1</strain>
    </source>
</reference>
<dbReference type="NCBIfam" id="NF002122">
    <property type="entry name" value="PRK00962.1"/>
    <property type="match status" value="1"/>
</dbReference>
<dbReference type="InParanoid" id="Q2FR48"/>
<dbReference type="STRING" id="323259.Mhun_0230"/>
<comment type="similarity">
    <text evidence="1">Belongs to the UPF0254 family.</text>
</comment>
<dbReference type="InterPro" id="IPR009625">
    <property type="entry name" value="HcgF"/>
</dbReference>
<dbReference type="KEGG" id="mhu:Mhun_0230"/>
<dbReference type="HOGENOM" id="CLU_1451416_0_0_2"/>
<evidence type="ECO:0000313" key="2">
    <source>
        <dbReference type="EMBL" id="ABD40002.1"/>
    </source>
</evidence>
<dbReference type="HAMAP" id="MF_00673">
    <property type="entry name" value="UPF0254"/>
    <property type="match status" value="1"/>
</dbReference>
<dbReference type="EnsemblBacteria" id="ABD40002">
    <property type="protein sequence ID" value="ABD40002"/>
    <property type="gene ID" value="Mhun_0230"/>
</dbReference>
<protein>
    <recommendedName>
        <fullName evidence="1">UPF0254 protein Mhun_0230</fullName>
    </recommendedName>
</protein>
<gene>
    <name evidence="2" type="ordered locus">Mhun_0230</name>
</gene>
<dbReference type="AlphaFoldDB" id="Q2FR48"/>
<dbReference type="Pfam" id="PF06787">
    <property type="entry name" value="HcgF"/>
    <property type="match status" value="1"/>
</dbReference>
<dbReference type="GeneID" id="3924407"/>